<feature type="transmembrane region" description="Helical" evidence="6">
    <location>
        <begin position="362"/>
        <end position="384"/>
    </location>
</feature>
<gene>
    <name evidence="8" type="ORF">F8154_08720</name>
</gene>
<evidence type="ECO:0000256" key="2">
    <source>
        <dbReference type="ARBA" id="ARBA00022448"/>
    </source>
</evidence>
<feature type="transmembrane region" description="Helical" evidence="6">
    <location>
        <begin position="37"/>
        <end position="57"/>
    </location>
</feature>
<dbReference type="SUPFAM" id="SSF103473">
    <property type="entry name" value="MFS general substrate transporter"/>
    <property type="match status" value="1"/>
</dbReference>
<feature type="transmembrane region" description="Helical" evidence="6">
    <location>
        <begin position="161"/>
        <end position="180"/>
    </location>
</feature>
<dbReference type="Proteomes" id="UP000432715">
    <property type="component" value="Unassembled WGS sequence"/>
</dbReference>
<evidence type="ECO:0000313" key="8">
    <source>
        <dbReference type="EMBL" id="KAB3534485.1"/>
    </source>
</evidence>
<feature type="transmembrane region" description="Helical" evidence="6">
    <location>
        <begin position="335"/>
        <end position="356"/>
    </location>
</feature>
<dbReference type="RefSeq" id="WP_151861228.1">
    <property type="nucleotide sequence ID" value="NZ_WBZC01000027.1"/>
</dbReference>
<reference evidence="8 9" key="1">
    <citation type="submission" date="2019-10" db="EMBL/GenBank/DDBJ databases">
        <title>Alkaliphilus serpentinus sp. nov. and Alkaliphilus pronyensis sp. nov., two novel anaerobic alkaliphilic species isolated from the serpentinized-hosted hydrothermal field of the Prony Bay (New Caledonia).</title>
        <authorList>
            <person name="Postec A."/>
        </authorList>
    </citation>
    <scope>NUCLEOTIDE SEQUENCE [LARGE SCALE GENOMIC DNA]</scope>
    <source>
        <strain evidence="8 9">LacV</strain>
    </source>
</reference>
<dbReference type="PANTHER" id="PTHR23530:SF1">
    <property type="entry name" value="PERMEASE, MAJOR FACILITATOR SUPERFAMILY-RELATED"/>
    <property type="match status" value="1"/>
</dbReference>
<dbReference type="InterPro" id="IPR053160">
    <property type="entry name" value="MFS_DHA3_Transporter"/>
</dbReference>
<dbReference type="EMBL" id="WBZC01000027">
    <property type="protein sequence ID" value="KAB3534485.1"/>
    <property type="molecule type" value="Genomic_DNA"/>
</dbReference>
<keyword evidence="5 6" id="KW-0472">Membrane</keyword>
<feature type="transmembrane region" description="Helical" evidence="6">
    <location>
        <begin position="12"/>
        <end position="31"/>
    </location>
</feature>
<dbReference type="AlphaFoldDB" id="A0A6I0F7Y2"/>
<feature type="transmembrane region" description="Helical" evidence="6">
    <location>
        <begin position="132"/>
        <end position="155"/>
    </location>
</feature>
<feature type="domain" description="Major facilitator superfamily (MFS) profile" evidence="7">
    <location>
        <begin position="1"/>
        <end position="388"/>
    </location>
</feature>
<keyword evidence="4 6" id="KW-1133">Transmembrane helix</keyword>
<protein>
    <submittedName>
        <fullName evidence="8">MFS transporter</fullName>
    </submittedName>
</protein>
<dbReference type="PROSITE" id="PS50850">
    <property type="entry name" value="MFS"/>
    <property type="match status" value="1"/>
</dbReference>
<dbReference type="OrthoDB" id="9816124at2"/>
<dbReference type="GO" id="GO:0005886">
    <property type="term" value="C:plasma membrane"/>
    <property type="evidence" value="ECO:0007669"/>
    <property type="project" value="UniProtKB-SubCell"/>
</dbReference>
<organism evidence="8 9">
    <name type="scientific">Alkaliphilus pronyensis</name>
    <dbReference type="NCBI Taxonomy" id="1482732"/>
    <lineage>
        <taxon>Bacteria</taxon>
        <taxon>Bacillati</taxon>
        <taxon>Bacillota</taxon>
        <taxon>Clostridia</taxon>
        <taxon>Peptostreptococcales</taxon>
        <taxon>Natronincolaceae</taxon>
        <taxon>Alkaliphilus</taxon>
    </lineage>
</organism>
<evidence type="ECO:0000256" key="1">
    <source>
        <dbReference type="ARBA" id="ARBA00004651"/>
    </source>
</evidence>
<evidence type="ECO:0000256" key="5">
    <source>
        <dbReference type="ARBA" id="ARBA00023136"/>
    </source>
</evidence>
<dbReference type="Gene3D" id="1.20.1250.20">
    <property type="entry name" value="MFS general substrate transporter like domains"/>
    <property type="match status" value="1"/>
</dbReference>
<proteinExistence type="predicted"/>
<accession>A0A6I0F7Y2</accession>
<evidence type="ECO:0000256" key="6">
    <source>
        <dbReference type="SAM" id="Phobius"/>
    </source>
</evidence>
<dbReference type="PANTHER" id="PTHR23530">
    <property type="entry name" value="TRANSPORT PROTEIN-RELATED"/>
    <property type="match status" value="1"/>
</dbReference>
<keyword evidence="2" id="KW-0813">Transport</keyword>
<evidence type="ECO:0000259" key="7">
    <source>
        <dbReference type="PROSITE" id="PS50850"/>
    </source>
</evidence>
<feature type="transmembrane region" description="Helical" evidence="6">
    <location>
        <begin position="215"/>
        <end position="234"/>
    </location>
</feature>
<evidence type="ECO:0000256" key="4">
    <source>
        <dbReference type="ARBA" id="ARBA00022989"/>
    </source>
</evidence>
<dbReference type="GO" id="GO:0022857">
    <property type="term" value="F:transmembrane transporter activity"/>
    <property type="evidence" value="ECO:0007669"/>
    <property type="project" value="InterPro"/>
</dbReference>
<name>A0A6I0F7Y2_9FIRM</name>
<dbReference type="InterPro" id="IPR020846">
    <property type="entry name" value="MFS_dom"/>
</dbReference>
<comment type="subcellular location">
    <subcellularLocation>
        <location evidence="1">Cell membrane</location>
        <topology evidence="1">Multi-pass membrane protein</topology>
    </subcellularLocation>
</comment>
<comment type="caution">
    <text evidence="8">The sequence shown here is derived from an EMBL/GenBank/DDBJ whole genome shotgun (WGS) entry which is preliminary data.</text>
</comment>
<sequence length="401" mass="45370">MTIEKNIKTYYFYSTFTDLLILGPVIVLYLVAKGLSFTEIMLLQSIAAFAVVVFEVPTGAIADKYSRKLSVILGLVLWVISLTMYILGERFIVLATAEIIFSLGLCFKSGADNAIIYDSLKLLNREGQYSRIEGLASSLALYAQAIGSIIAGFVYEINIHLPMIISIGFIILTIIIAFSFKEPSIHNDGQKTKTKYFNQILESCKYVLNHEKLKAIMLFSMVFFAFYRAGFWYFQPYMENVNIPVRYFGIIFMVFNIVAAYSSKRSHLFIEKTKPRTLLSLALLIIVSFILLGIVKVWIGVAAILLQQMARGFYRPTITKYLNKHIPNDKRATMLSFHSLGTNIAAAVTLPLMGLIRDSTDIFSTHLITAFAMIILIIFVTKYMNNRLNVNKQSAYRIDKS</sequence>
<feature type="transmembrane region" description="Helical" evidence="6">
    <location>
        <begin position="246"/>
        <end position="263"/>
    </location>
</feature>
<dbReference type="InterPro" id="IPR036259">
    <property type="entry name" value="MFS_trans_sf"/>
</dbReference>
<evidence type="ECO:0000313" key="9">
    <source>
        <dbReference type="Proteomes" id="UP000432715"/>
    </source>
</evidence>
<feature type="transmembrane region" description="Helical" evidence="6">
    <location>
        <begin position="69"/>
        <end position="86"/>
    </location>
</feature>
<evidence type="ECO:0000256" key="3">
    <source>
        <dbReference type="ARBA" id="ARBA00022692"/>
    </source>
</evidence>
<keyword evidence="9" id="KW-1185">Reference proteome</keyword>
<dbReference type="InterPro" id="IPR011701">
    <property type="entry name" value="MFS"/>
</dbReference>
<dbReference type="Pfam" id="PF07690">
    <property type="entry name" value="MFS_1"/>
    <property type="match status" value="1"/>
</dbReference>
<keyword evidence="3 6" id="KW-0812">Transmembrane</keyword>